<dbReference type="CDD" id="cd02798">
    <property type="entry name" value="tRNA_bind_CsaA"/>
    <property type="match status" value="1"/>
</dbReference>
<dbReference type="FunFam" id="2.40.50.140:FF:000165">
    <property type="entry name" value="Chaperone CsaA"/>
    <property type="match status" value="1"/>
</dbReference>
<reference evidence="4" key="1">
    <citation type="submission" date="2018-05" db="EMBL/GenBank/DDBJ databases">
        <authorList>
            <person name="Lanie J.A."/>
            <person name="Ng W.-L."/>
            <person name="Kazmierczak K.M."/>
            <person name="Andrzejewski T.M."/>
            <person name="Davidsen T.M."/>
            <person name="Wayne K.J."/>
            <person name="Tettelin H."/>
            <person name="Glass J.I."/>
            <person name="Rusch D."/>
            <person name="Podicherti R."/>
            <person name="Tsui H.-C.T."/>
            <person name="Winkler M.E."/>
        </authorList>
    </citation>
    <scope>NUCLEOTIDE SEQUENCE</scope>
</reference>
<dbReference type="SUPFAM" id="SSF50249">
    <property type="entry name" value="Nucleic acid-binding proteins"/>
    <property type="match status" value="1"/>
</dbReference>
<dbReference type="AlphaFoldDB" id="A0A382NTP7"/>
<dbReference type="InterPro" id="IPR002547">
    <property type="entry name" value="tRNA-bd_dom"/>
</dbReference>
<evidence type="ECO:0000313" key="4">
    <source>
        <dbReference type="EMBL" id="SVC64539.1"/>
    </source>
</evidence>
<evidence type="ECO:0000259" key="3">
    <source>
        <dbReference type="PROSITE" id="PS50886"/>
    </source>
</evidence>
<sequence>MNKPIVEYNDFEKLEILTGTILEATENAKAKKPAYILKIDFGQKVGIKFSSAQITNYSTEELINRQVVAVCNFEKKNIAGIESEVLVLGSIEENKVILLQPDIKVKNGSPVI</sequence>
<accession>A0A382NTP7</accession>
<dbReference type="InterPro" id="IPR051270">
    <property type="entry name" value="Tyrosine-tRNA_ligase_regulator"/>
</dbReference>
<organism evidence="4">
    <name type="scientific">marine metagenome</name>
    <dbReference type="NCBI Taxonomy" id="408172"/>
    <lineage>
        <taxon>unclassified sequences</taxon>
        <taxon>metagenomes</taxon>
        <taxon>ecological metagenomes</taxon>
    </lineage>
</organism>
<dbReference type="PANTHER" id="PTHR11586:SF37">
    <property type="entry name" value="TRNA-BINDING DOMAIN-CONTAINING PROTEIN"/>
    <property type="match status" value="1"/>
</dbReference>
<dbReference type="NCBIfam" id="TIGR02222">
    <property type="entry name" value="chap_CsaA"/>
    <property type="match status" value="1"/>
</dbReference>
<protein>
    <recommendedName>
        <fullName evidence="3">tRNA-binding domain-containing protein</fullName>
    </recommendedName>
</protein>
<keyword evidence="1" id="KW-0820">tRNA-binding</keyword>
<evidence type="ECO:0000256" key="1">
    <source>
        <dbReference type="ARBA" id="ARBA00022555"/>
    </source>
</evidence>
<gene>
    <name evidence="4" type="ORF">METZ01_LOCUS317393</name>
</gene>
<feature type="domain" description="TRNA-binding" evidence="3">
    <location>
        <begin position="10"/>
        <end position="112"/>
    </location>
</feature>
<dbReference type="NCBIfam" id="NF007494">
    <property type="entry name" value="PRK10089.1-3"/>
    <property type="match status" value="1"/>
</dbReference>
<proteinExistence type="predicted"/>
<dbReference type="PROSITE" id="PS50886">
    <property type="entry name" value="TRBD"/>
    <property type="match status" value="1"/>
</dbReference>
<dbReference type="Gene3D" id="2.40.50.140">
    <property type="entry name" value="Nucleic acid-binding proteins"/>
    <property type="match status" value="1"/>
</dbReference>
<dbReference type="GO" id="GO:0000049">
    <property type="term" value="F:tRNA binding"/>
    <property type="evidence" value="ECO:0007669"/>
    <property type="project" value="UniProtKB-KW"/>
</dbReference>
<dbReference type="InterPro" id="IPR008231">
    <property type="entry name" value="CsaA"/>
</dbReference>
<dbReference type="PANTHER" id="PTHR11586">
    <property type="entry name" value="TRNA-AMINOACYLATION COFACTOR ARC1 FAMILY MEMBER"/>
    <property type="match status" value="1"/>
</dbReference>
<name>A0A382NTP7_9ZZZZ</name>
<dbReference type="EMBL" id="UINC01102708">
    <property type="protein sequence ID" value="SVC64539.1"/>
    <property type="molecule type" value="Genomic_DNA"/>
</dbReference>
<evidence type="ECO:0000256" key="2">
    <source>
        <dbReference type="ARBA" id="ARBA00022884"/>
    </source>
</evidence>
<keyword evidence="2" id="KW-0694">RNA-binding</keyword>
<dbReference type="Pfam" id="PF01588">
    <property type="entry name" value="tRNA_bind"/>
    <property type="match status" value="1"/>
</dbReference>
<dbReference type="InterPro" id="IPR012340">
    <property type="entry name" value="NA-bd_OB-fold"/>
</dbReference>